<evidence type="ECO:0000313" key="2">
    <source>
        <dbReference type="Proteomes" id="UP000789920"/>
    </source>
</evidence>
<dbReference type="EMBL" id="CAJVQC010006770">
    <property type="protein sequence ID" value="CAG8571030.1"/>
    <property type="molecule type" value="Genomic_DNA"/>
</dbReference>
<sequence>MAFNEQIRFQFTQLENMIWHSLDSHLYRNAIFLAERLHAQDRNNENSRFLLATCYYRNGQKKAAYMLLKEAQSVKCKYLFAKCCLDLNKAGEGEEKLRSVLSEVDDVSSDTFAHISKNNQPDASSILCLLGALCKQAKRPEEAAHHYLCCIKKNPYMWEAFESLCQLGKSNQVDIDEIFQSTTEKSTRIPCADLFRNSQMFVPQSSLKVEKGSRRSIQISSLKPLISTSVTEREKKRSRIANDERILIGLDEEKKWSKVPREGKTTTNVENEVAEALQKTTLSPQINLELDKIDDTDLKSDNNEFLHLLKQLAKGYGYLSQYECAKAIEVFSELPPSQCNTAWVQSHMAKAHFEMVNYPVAEHYFQKARQLEPYRLEDMELYSTTLWHLRKDTALSALAHELIEFERRSPQTWCAVGNCFSRQQEHDVALKCFRRAIQLDQSFTYAHTLSGHESMANANYEDAQRHFRNALNTNKRHYNALYGLANYYITCGKTYEAEQNYRMAMKINPNHAVLMCCLGKVLEKMGKVEEARALYDRACQVTPQTPLAIFKKAKSLYRDKQYKDALEELEKLKKTVPNEPKVYFLMAKIHKAMGERTKATQNFTLALNLDPKMMHIVKNAIEQCC</sequence>
<name>A0ACA9M5M1_9GLOM</name>
<evidence type="ECO:0000313" key="1">
    <source>
        <dbReference type="EMBL" id="CAG8571030.1"/>
    </source>
</evidence>
<gene>
    <name evidence="1" type="ORF">RPERSI_LOCUS4755</name>
</gene>
<protein>
    <submittedName>
        <fullName evidence="1">17796_t:CDS:1</fullName>
    </submittedName>
</protein>
<organism evidence="1 2">
    <name type="scientific">Racocetra persica</name>
    <dbReference type="NCBI Taxonomy" id="160502"/>
    <lineage>
        <taxon>Eukaryota</taxon>
        <taxon>Fungi</taxon>
        <taxon>Fungi incertae sedis</taxon>
        <taxon>Mucoromycota</taxon>
        <taxon>Glomeromycotina</taxon>
        <taxon>Glomeromycetes</taxon>
        <taxon>Diversisporales</taxon>
        <taxon>Gigasporaceae</taxon>
        <taxon>Racocetra</taxon>
    </lineage>
</organism>
<proteinExistence type="predicted"/>
<keyword evidence="2" id="KW-1185">Reference proteome</keyword>
<reference evidence="1" key="1">
    <citation type="submission" date="2021-06" db="EMBL/GenBank/DDBJ databases">
        <authorList>
            <person name="Kallberg Y."/>
            <person name="Tangrot J."/>
            <person name="Rosling A."/>
        </authorList>
    </citation>
    <scope>NUCLEOTIDE SEQUENCE</scope>
    <source>
        <strain evidence="1">MA461A</strain>
    </source>
</reference>
<dbReference type="Proteomes" id="UP000789920">
    <property type="component" value="Unassembled WGS sequence"/>
</dbReference>
<accession>A0ACA9M5M1</accession>
<comment type="caution">
    <text evidence="1">The sequence shown here is derived from an EMBL/GenBank/DDBJ whole genome shotgun (WGS) entry which is preliminary data.</text>
</comment>